<dbReference type="Proteomes" id="UP000243024">
    <property type="component" value="Unassembled WGS sequence"/>
</dbReference>
<accession>A0A132NAC2</accession>
<keyword evidence="3" id="KW-1185">Reference proteome</keyword>
<gene>
    <name evidence="2" type="ORF">SA87_01750</name>
</gene>
<dbReference type="Gene3D" id="2.40.50.40">
    <property type="match status" value="1"/>
</dbReference>
<organism evidence="2 3">
    <name type="scientific">Hydrogenibacillus schlegelii</name>
    <name type="common">Bacillus schlegelii</name>
    <dbReference type="NCBI Taxonomy" id="1484"/>
    <lineage>
        <taxon>Bacteria</taxon>
        <taxon>Bacillati</taxon>
        <taxon>Bacillota</taxon>
        <taxon>Bacilli</taxon>
        <taxon>Bacillales</taxon>
        <taxon>Bacillales Family X. Incertae Sedis</taxon>
        <taxon>Hydrogenibacillus</taxon>
    </lineage>
</organism>
<dbReference type="SMART" id="SM00850">
    <property type="entry name" value="LytTR"/>
    <property type="match status" value="1"/>
</dbReference>
<dbReference type="Gene3D" id="2.20.25.10">
    <property type="match status" value="1"/>
</dbReference>
<dbReference type="PANTHER" id="PTHR37299">
    <property type="entry name" value="TRANSCRIPTIONAL REGULATOR-RELATED"/>
    <property type="match status" value="1"/>
</dbReference>
<dbReference type="PANTHER" id="PTHR37299:SF4">
    <property type="entry name" value="TRANSCRIPTIONAL REGULATOR"/>
    <property type="match status" value="1"/>
</dbReference>
<dbReference type="InterPro" id="IPR046947">
    <property type="entry name" value="LytR-like"/>
</dbReference>
<evidence type="ECO:0000259" key="1">
    <source>
        <dbReference type="PROSITE" id="PS50930"/>
    </source>
</evidence>
<dbReference type="EMBL" id="JXBB01000015">
    <property type="protein sequence ID" value="OAR04471.1"/>
    <property type="molecule type" value="Genomic_DNA"/>
</dbReference>
<dbReference type="GO" id="GO:0000156">
    <property type="term" value="F:phosphorelay response regulator activity"/>
    <property type="evidence" value="ECO:0007669"/>
    <property type="project" value="InterPro"/>
</dbReference>
<dbReference type="STRING" id="1484.SA87_01750"/>
<proteinExistence type="predicted"/>
<dbReference type="GO" id="GO:0003677">
    <property type="term" value="F:DNA binding"/>
    <property type="evidence" value="ECO:0007669"/>
    <property type="project" value="InterPro"/>
</dbReference>
<sequence length="212" mass="24209">MDKGATWAMKLPSVVIADEERYVYYRPSPFIDLHIRPGDPIKPDSVTEKALRLNREVAEPRDARLFGVAYFGFSVPLSEAGRRRGAVTLVFPLADGERAALPPTGPFLTVWSRERWIPIDFEDVIFLEAQNRKTFVRARDVQGMHRESLSSLEASLPADRFARIHRAYIVNVRQIAEIHPYPHSTLLLVMRDGSRLPVSRTYAPLLRQRLGF</sequence>
<reference evidence="2 3" key="1">
    <citation type="submission" date="2015-09" db="EMBL/GenBank/DDBJ databases">
        <title>Draft genome sequence of Hydrogenibacillus schlegelii DSM 2000.</title>
        <authorList>
            <person name="Hemp J."/>
        </authorList>
    </citation>
    <scope>NUCLEOTIDE SEQUENCE [LARGE SCALE GENOMIC DNA]</scope>
    <source>
        <strain evidence="2 3">MA 48</strain>
    </source>
</reference>
<protein>
    <submittedName>
        <fullName evidence="2">LytR family transcriptional regulator</fullName>
    </submittedName>
</protein>
<feature type="domain" description="HTH LytTR-type" evidence="1">
    <location>
        <begin position="108"/>
        <end position="212"/>
    </location>
</feature>
<evidence type="ECO:0000313" key="3">
    <source>
        <dbReference type="Proteomes" id="UP000243024"/>
    </source>
</evidence>
<evidence type="ECO:0000313" key="2">
    <source>
        <dbReference type="EMBL" id="OAR04471.1"/>
    </source>
</evidence>
<dbReference type="AlphaFoldDB" id="A0A132NAC2"/>
<dbReference type="Pfam" id="PF04397">
    <property type="entry name" value="LytTR"/>
    <property type="match status" value="1"/>
</dbReference>
<dbReference type="PROSITE" id="PS50930">
    <property type="entry name" value="HTH_LYTTR"/>
    <property type="match status" value="1"/>
</dbReference>
<dbReference type="InterPro" id="IPR007492">
    <property type="entry name" value="LytTR_DNA-bd_dom"/>
</dbReference>
<name>A0A132NAC2_HYDSH</name>
<comment type="caution">
    <text evidence="2">The sequence shown here is derived from an EMBL/GenBank/DDBJ whole genome shotgun (WGS) entry which is preliminary data.</text>
</comment>